<dbReference type="Proteomes" id="UP001345219">
    <property type="component" value="Chromosome 12"/>
</dbReference>
<accession>A0AAN7GVI4</accession>
<comment type="caution">
    <text evidence="1">The sequence shown here is derived from an EMBL/GenBank/DDBJ whole genome shotgun (WGS) entry which is preliminary data.</text>
</comment>
<dbReference type="PANTHER" id="PTHR36323:SF1">
    <property type="entry name" value="MYOTUBULARIN-LIKE PROTEIN"/>
    <property type="match status" value="1"/>
</dbReference>
<dbReference type="EMBL" id="JAXIOK010000019">
    <property type="protein sequence ID" value="KAK4747467.1"/>
    <property type="molecule type" value="Genomic_DNA"/>
</dbReference>
<sequence length="225" mass="24514">MEGPKMGGGCLKDHGRRFDDLNRSTFLPMLCARSSMKNVVTPSGSRLLRLDEVDLLSPKIGCMGQVKKRSGRVVGLPTPRMMITGNCNAVGAIKGASNCRNIVMMSCSSNANKYSKMMKLLSGKSLTGIVNSSSLSSTIAITVRTMRRSVSRNCSYGTGMGNNLRGGVNIAEMDPPLPVVKKVRKPEEDEGESLWQRRFRGAAQLRSLEIQRSTSSGIHFRLETV</sequence>
<gene>
    <name evidence="1" type="ORF">SAY87_014053</name>
</gene>
<dbReference type="PANTHER" id="PTHR36323">
    <property type="entry name" value="MYOTUBULARIN-LIKE PROTEIN"/>
    <property type="match status" value="1"/>
</dbReference>
<dbReference type="AlphaFoldDB" id="A0AAN7GVI4"/>
<protein>
    <submittedName>
        <fullName evidence="1">Uncharacterized protein</fullName>
    </submittedName>
</protein>
<reference evidence="1 2" key="1">
    <citation type="journal article" date="2023" name="Hortic Res">
        <title>Pangenome of water caltrop reveals structural variations and asymmetric subgenome divergence after allopolyploidization.</title>
        <authorList>
            <person name="Zhang X."/>
            <person name="Chen Y."/>
            <person name="Wang L."/>
            <person name="Yuan Y."/>
            <person name="Fang M."/>
            <person name="Shi L."/>
            <person name="Lu R."/>
            <person name="Comes H.P."/>
            <person name="Ma Y."/>
            <person name="Chen Y."/>
            <person name="Huang G."/>
            <person name="Zhou Y."/>
            <person name="Zheng Z."/>
            <person name="Qiu Y."/>
        </authorList>
    </citation>
    <scope>NUCLEOTIDE SEQUENCE [LARGE SCALE GENOMIC DNA]</scope>
    <source>
        <tissue evidence="1">Roots</tissue>
    </source>
</reference>
<name>A0AAN7GVI4_9MYRT</name>
<evidence type="ECO:0000313" key="2">
    <source>
        <dbReference type="Proteomes" id="UP001345219"/>
    </source>
</evidence>
<organism evidence="1 2">
    <name type="scientific">Trapa incisa</name>
    <dbReference type="NCBI Taxonomy" id="236973"/>
    <lineage>
        <taxon>Eukaryota</taxon>
        <taxon>Viridiplantae</taxon>
        <taxon>Streptophyta</taxon>
        <taxon>Embryophyta</taxon>
        <taxon>Tracheophyta</taxon>
        <taxon>Spermatophyta</taxon>
        <taxon>Magnoliopsida</taxon>
        <taxon>eudicotyledons</taxon>
        <taxon>Gunneridae</taxon>
        <taxon>Pentapetalae</taxon>
        <taxon>rosids</taxon>
        <taxon>malvids</taxon>
        <taxon>Myrtales</taxon>
        <taxon>Lythraceae</taxon>
        <taxon>Trapa</taxon>
    </lineage>
</organism>
<keyword evidence="2" id="KW-1185">Reference proteome</keyword>
<evidence type="ECO:0000313" key="1">
    <source>
        <dbReference type="EMBL" id="KAK4747467.1"/>
    </source>
</evidence>
<proteinExistence type="predicted"/>